<keyword evidence="2" id="KW-1185">Reference proteome</keyword>
<comment type="caution">
    <text evidence="1">The sequence shown here is derived from an EMBL/GenBank/DDBJ whole genome shotgun (WGS) entry which is preliminary data.</text>
</comment>
<evidence type="ECO:0000313" key="2">
    <source>
        <dbReference type="Proteomes" id="UP000095463"/>
    </source>
</evidence>
<evidence type="ECO:0008006" key="3">
    <source>
        <dbReference type="Google" id="ProtNLM"/>
    </source>
</evidence>
<gene>
    <name evidence="1" type="ORF">VW23_027740</name>
</gene>
<name>A0A1E5XK04_9HYPH</name>
<reference evidence="1 2" key="1">
    <citation type="journal article" date="2015" name="Genome Announc.">
        <title>Genome Assemblies of Three Soil-Associated Devosia species: D. insulae, D. limi, and D. soli.</title>
        <authorList>
            <person name="Hassan Y.I."/>
            <person name="Lepp D."/>
            <person name="Zhou T."/>
        </authorList>
    </citation>
    <scope>NUCLEOTIDE SEQUENCE [LARGE SCALE GENOMIC DNA]</scope>
    <source>
        <strain evidence="1 2">DS-56</strain>
    </source>
</reference>
<protein>
    <recommendedName>
        <fullName evidence="3">Glycosyl transferase</fullName>
    </recommendedName>
</protein>
<accession>A0A1E5XK04</accession>
<dbReference type="AlphaFoldDB" id="A0A1E5XK04"/>
<sequence length="200" mass="21922">MVEQNIAAALILEDDVLLADEVPALLADPALLAGGVEAIQFESRGGTRALVGPAVPTGVPGVSRNRLMSSSLGSAAYIMTIVLARRLLARPDVDRLALDHLLFGWAGELCYDARIFQTLPALAIQLDQTVEGRRGAGKSDLDDNRLTGALRHKSLAIRWRRLKIQFRHYTRVLVTFGASGELWGSRKLQFPIAENLRRLM</sequence>
<dbReference type="EMBL" id="LAJE02000344">
    <property type="protein sequence ID" value="OEO28930.1"/>
    <property type="molecule type" value="Genomic_DNA"/>
</dbReference>
<evidence type="ECO:0000313" key="1">
    <source>
        <dbReference type="EMBL" id="OEO28930.1"/>
    </source>
</evidence>
<proteinExistence type="predicted"/>
<dbReference type="Proteomes" id="UP000095463">
    <property type="component" value="Unassembled WGS sequence"/>
</dbReference>
<organism evidence="1 2">
    <name type="scientific">Devosia insulae DS-56</name>
    <dbReference type="NCBI Taxonomy" id="1116389"/>
    <lineage>
        <taxon>Bacteria</taxon>
        <taxon>Pseudomonadati</taxon>
        <taxon>Pseudomonadota</taxon>
        <taxon>Alphaproteobacteria</taxon>
        <taxon>Hyphomicrobiales</taxon>
        <taxon>Devosiaceae</taxon>
        <taxon>Devosia</taxon>
    </lineage>
</organism>